<dbReference type="GO" id="GO:0003688">
    <property type="term" value="F:DNA replication origin binding"/>
    <property type="evidence" value="ECO:0007669"/>
    <property type="project" value="TreeGrafter"/>
</dbReference>
<feature type="region of interest" description="Disordered" evidence="7">
    <location>
        <begin position="1"/>
        <end position="164"/>
    </location>
</feature>
<evidence type="ECO:0000256" key="5">
    <source>
        <dbReference type="ARBA" id="ARBA00023125"/>
    </source>
</evidence>
<evidence type="ECO:0000256" key="2">
    <source>
        <dbReference type="ARBA" id="ARBA00005334"/>
    </source>
</evidence>
<evidence type="ECO:0000256" key="7">
    <source>
        <dbReference type="SAM" id="MobiDB-lite"/>
    </source>
</evidence>
<gene>
    <name evidence="9" type="ORF">EJ05DRAFT_506614</name>
</gene>
<feature type="compositionally biased region" description="Polar residues" evidence="7">
    <location>
        <begin position="1"/>
        <end position="25"/>
    </location>
</feature>
<dbReference type="FunFam" id="3.40.50.300:FF:001597">
    <property type="entry name" value="Origin recognition complex subunit Orc4"/>
    <property type="match status" value="1"/>
</dbReference>
<protein>
    <recommendedName>
        <fullName evidence="3">Origin recognition complex subunit 4</fullName>
    </recommendedName>
</protein>
<comment type="similarity">
    <text evidence="2">Belongs to the ORC4 family.</text>
</comment>
<feature type="domain" description="AAA+ ATPase" evidence="8">
    <location>
        <begin position="316"/>
        <end position="481"/>
    </location>
</feature>
<evidence type="ECO:0000256" key="3">
    <source>
        <dbReference type="ARBA" id="ARBA00019083"/>
    </source>
</evidence>
<dbReference type="SUPFAM" id="SSF52540">
    <property type="entry name" value="P-loop containing nucleoside triphosphate hydrolases"/>
    <property type="match status" value="1"/>
</dbReference>
<evidence type="ECO:0000313" key="10">
    <source>
        <dbReference type="Proteomes" id="UP000799437"/>
    </source>
</evidence>
<keyword evidence="5" id="KW-0238">DNA-binding</keyword>
<dbReference type="GeneID" id="54488892"/>
<dbReference type="InterPro" id="IPR041664">
    <property type="entry name" value="AAA_16"/>
</dbReference>
<feature type="compositionally biased region" description="Basic and acidic residues" evidence="7">
    <location>
        <begin position="123"/>
        <end position="134"/>
    </location>
</feature>
<evidence type="ECO:0000256" key="4">
    <source>
        <dbReference type="ARBA" id="ARBA00022705"/>
    </source>
</evidence>
<dbReference type="GO" id="GO:0005664">
    <property type="term" value="C:nuclear origin of replication recognition complex"/>
    <property type="evidence" value="ECO:0007669"/>
    <property type="project" value="TreeGrafter"/>
</dbReference>
<dbReference type="AlphaFoldDB" id="A0A6A6WL67"/>
<dbReference type="OrthoDB" id="343623at2759"/>
<dbReference type="PANTHER" id="PTHR12087:SF0">
    <property type="entry name" value="ORIGIN RECOGNITION COMPLEX SUBUNIT 4"/>
    <property type="match status" value="1"/>
</dbReference>
<dbReference type="RefSeq" id="XP_033605411.1">
    <property type="nucleotide sequence ID" value="XM_033747838.1"/>
</dbReference>
<dbReference type="SMART" id="SM00382">
    <property type="entry name" value="AAA"/>
    <property type="match status" value="1"/>
</dbReference>
<dbReference type="CDD" id="cd00009">
    <property type="entry name" value="AAA"/>
    <property type="match status" value="1"/>
</dbReference>
<keyword evidence="10" id="KW-1185">Reference proteome</keyword>
<dbReference type="InterPro" id="IPR016527">
    <property type="entry name" value="ORC4"/>
</dbReference>
<dbReference type="InterPro" id="IPR032705">
    <property type="entry name" value="ORC4_C"/>
</dbReference>
<evidence type="ECO:0000256" key="1">
    <source>
        <dbReference type="ARBA" id="ARBA00004123"/>
    </source>
</evidence>
<keyword evidence="6" id="KW-0539">Nucleus</keyword>
<proteinExistence type="inferred from homology"/>
<dbReference type="Proteomes" id="UP000799437">
    <property type="component" value="Unassembled WGS sequence"/>
</dbReference>
<keyword evidence="4" id="KW-0235">DNA replication</keyword>
<reference evidence="9" key="1">
    <citation type="journal article" date="2020" name="Stud. Mycol.">
        <title>101 Dothideomycetes genomes: a test case for predicting lifestyles and emergence of pathogens.</title>
        <authorList>
            <person name="Haridas S."/>
            <person name="Albert R."/>
            <person name="Binder M."/>
            <person name="Bloem J."/>
            <person name="Labutti K."/>
            <person name="Salamov A."/>
            <person name="Andreopoulos B."/>
            <person name="Baker S."/>
            <person name="Barry K."/>
            <person name="Bills G."/>
            <person name="Bluhm B."/>
            <person name="Cannon C."/>
            <person name="Castanera R."/>
            <person name="Culley D."/>
            <person name="Daum C."/>
            <person name="Ezra D."/>
            <person name="Gonzalez J."/>
            <person name="Henrissat B."/>
            <person name="Kuo A."/>
            <person name="Liang C."/>
            <person name="Lipzen A."/>
            <person name="Lutzoni F."/>
            <person name="Magnuson J."/>
            <person name="Mondo S."/>
            <person name="Nolan M."/>
            <person name="Ohm R."/>
            <person name="Pangilinan J."/>
            <person name="Park H.-J."/>
            <person name="Ramirez L."/>
            <person name="Alfaro M."/>
            <person name="Sun H."/>
            <person name="Tritt A."/>
            <person name="Yoshinaga Y."/>
            <person name="Zwiers L.-H."/>
            <person name="Turgeon B."/>
            <person name="Goodwin S."/>
            <person name="Spatafora J."/>
            <person name="Crous P."/>
            <person name="Grigoriev I."/>
        </authorList>
    </citation>
    <scope>NUCLEOTIDE SEQUENCE</scope>
    <source>
        <strain evidence="9">CBS 121739</strain>
    </source>
</reference>
<comment type="subcellular location">
    <subcellularLocation>
        <location evidence="1">Nucleus</location>
    </subcellularLocation>
</comment>
<dbReference type="Gene3D" id="3.40.50.300">
    <property type="entry name" value="P-loop containing nucleotide triphosphate hydrolases"/>
    <property type="match status" value="1"/>
</dbReference>
<evidence type="ECO:0000259" key="8">
    <source>
        <dbReference type="SMART" id="SM00382"/>
    </source>
</evidence>
<dbReference type="InterPro" id="IPR027417">
    <property type="entry name" value="P-loop_NTPase"/>
</dbReference>
<dbReference type="Pfam" id="PF13191">
    <property type="entry name" value="AAA_16"/>
    <property type="match status" value="1"/>
</dbReference>
<dbReference type="GO" id="GO:0006270">
    <property type="term" value="P:DNA replication initiation"/>
    <property type="evidence" value="ECO:0007669"/>
    <property type="project" value="TreeGrafter"/>
</dbReference>
<evidence type="ECO:0000256" key="6">
    <source>
        <dbReference type="ARBA" id="ARBA00023242"/>
    </source>
</evidence>
<name>A0A6A6WL67_9PEZI</name>
<dbReference type="Pfam" id="PF14629">
    <property type="entry name" value="ORC4_C"/>
    <property type="match status" value="1"/>
</dbReference>
<dbReference type="InterPro" id="IPR003593">
    <property type="entry name" value="AAA+_ATPase"/>
</dbReference>
<organism evidence="9 10">
    <name type="scientific">Pseudovirgaria hyperparasitica</name>
    <dbReference type="NCBI Taxonomy" id="470096"/>
    <lineage>
        <taxon>Eukaryota</taxon>
        <taxon>Fungi</taxon>
        <taxon>Dikarya</taxon>
        <taxon>Ascomycota</taxon>
        <taxon>Pezizomycotina</taxon>
        <taxon>Dothideomycetes</taxon>
        <taxon>Dothideomycetes incertae sedis</taxon>
        <taxon>Acrospermales</taxon>
        <taxon>Acrospermaceae</taxon>
        <taxon>Pseudovirgaria</taxon>
    </lineage>
</organism>
<accession>A0A6A6WL67</accession>
<dbReference type="PANTHER" id="PTHR12087">
    <property type="entry name" value="ORIGIN RECOGNITION COMPLEX SUBUNIT 4"/>
    <property type="match status" value="1"/>
</dbReference>
<evidence type="ECO:0000313" key="9">
    <source>
        <dbReference type="EMBL" id="KAF2762960.1"/>
    </source>
</evidence>
<dbReference type="EMBL" id="ML996565">
    <property type="protein sequence ID" value="KAF2762960.1"/>
    <property type="molecule type" value="Genomic_DNA"/>
</dbReference>
<sequence length="736" mass="80531">MPTPSRSARRVASSQLAQPTTSNTPSKRKRDEDQSSVYDDFEGAHAAVTPLKRPRRGLVSVPSRVESPRSKETGVKGTPRKLAKTSPVIEDDEPAQTRTPRRKNGAAYREPGATPQSKKKQPRKNDVVDDHNEGTNHGTEQDDEDELAPKPVSTPKTPKSRKNRALDMLAIDMLPSGAKAPRSSVTQSRNIPILADEGEVDGSMDMEHSYTPGRTQKQMPRTPFTKKLLELSPNGVAQNRPVAEWTPKKPISSLQTGDVDNLGQLKLPRDAKEQFQAFLPILLERVTSKREGPLVGLDEEYAKVHQLLLNTVEAGEGNSMLLIGARGSGKSALVRKAISALSTDHADDFYTIHLNGFIHTDDKIALKEIWRQLGKEMEVDDDSKNYADTLLKLLALLSQPTEPDNEEAGRVAKAVIFIMDEFDLFASHPRQTLLYNLFDIAQSRKAPIAVLGLTTRIDVAESLEKRVKSRFSHRYVHTSLSKSLPAFRDLCRTLLTIEPTDLSDTDRHYHTFTPKSQPKSKTPTSPEPFLTAWNSAIAALFAHQRFISRTLAPIFHTTKSPAALLSTLHPYIASLSKHSTPPTRSTLVSSCLAHHHLAPPSAPDSKLHLLPSLSVLALSLLIAAARLDIITDAPSCNFNMAYAELYALATRARISAAASGQAAVGAGVRVWGREVARREWEKCVGWELLLPVVAGAAGAALAPTSMVRADVSLEEIAGVVGGLGVDRVVEGWCRQL</sequence>